<feature type="domain" description="OmpR/PhoB-type" evidence="9">
    <location>
        <begin position="133"/>
        <end position="232"/>
    </location>
</feature>
<dbReference type="CDD" id="cd17624">
    <property type="entry name" value="REC_OmpR_PmrA-like"/>
    <property type="match status" value="1"/>
</dbReference>
<dbReference type="AlphaFoldDB" id="A0A0C1QZQ1"/>
<dbReference type="GO" id="GO:0005829">
    <property type="term" value="C:cytosol"/>
    <property type="evidence" value="ECO:0007669"/>
    <property type="project" value="TreeGrafter"/>
</dbReference>
<evidence type="ECO:0000256" key="1">
    <source>
        <dbReference type="ARBA" id="ARBA00022553"/>
    </source>
</evidence>
<reference evidence="11" key="1">
    <citation type="journal article" date="2015" name="Genome Announc.">
        <title>Draft Genome Sequence of Tolypothrix boutellei Strain VB521301.</title>
        <authorList>
            <person name="Chandrababunaidu M.M."/>
            <person name="Singh D."/>
            <person name="Sen D."/>
            <person name="Bhan S."/>
            <person name="Das S."/>
            <person name="Gupta A."/>
            <person name="Adhikary S.P."/>
            <person name="Tripathy S."/>
        </authorList>
    </citation>
    <scope>NUCLEOTIDE SEQUENCE</scope>
    <source>
        <strain evidence="11">VB521301</strain>
    </source>
</reference>
<dbReference type="Gene3D" id="3.40.50.2300">
    <property type="match status" value="1"/>
</dbReference>
<dbReference type="EMBL" id="JHEG02000048">
    <property type="protein sequence ID" value="KIE10924.1"/>
    <property type="molecule type" value="Genomic_DNA"/>
</dbReference>
<sequence length="233" mass="26038">MRILVVEDDAQIADMLAEALTNRQYVVDVVQDGETALNYVQTLNYDLILLDITLPKLDGIGFCQQVRHGARAIADDGCNFSIPILMLTARDTVADKIAGLDAGADDYMVKPFDLGELMARVRALLRRGSSRVGAKLFWGNLCISPSTYEVTYEDRFVNLTPKEYAILELLVSSGRRVLSRPGIIERVWSLEDPPSEETVKSHIKSLRQKLREVGAPDDFIETVHGLGYRLKQL</sequence>
<dbReference type="InterPro" id="IPR036388">
    <property type="entry name" value="WH-like_DNA-bd_sf"/>
</dbReference>
<dbReference type="Pfam" id="PF00072">
    <property type="entry name" value="Response_reg"/>
    <property type="match status" value="1"/>
</dbReference>
<dbReference type="SMART" id="SM00448">
    <property type="entry name" value="REC"/>
    <property type="match status" value="1"/>
</dbReference>
<keyword evidence="4 7" id="KW-0238">DNA-binding</keyword>
<dbReference type="Gene3D" id="6.10.250.690">
    <property type="match status" value="1"/>
</dbReference>
<dbReference type="InterPro" id="IPR001867">
    <property type="entry name" value="OmpR/PhoB-type_DNA-bd"/>
</dbReference>
<keyword evidence="1 6" id="KW-0597">Phosphoprotein</keyword>
<feature type="domain" description="Response regulatory" evidence="8">
    <location>
        <begin position="2"/>
        <end position="125"/>
    </location>
</feature>
<dbReference type="Gene3D" id="1.10.10.10">
    <property type="entry name" value="Winged helix-like DNA-binding domain superfamily/Winged helix DNA-binding domain"/>
    <property type="match status" value="1"/>
</dbReference>
<evidence type="ECO:0000313" key="11">
    <source>
        <dbReference type="EMBL" id="KIE10924.1"/>
    </source>
</evidence>
<dbReference type="PANTHER" id="PTHR48111:SF15">
    <property type="entry name" value="OMPR SUBFAMILY"/>
    <property type="match status" value="1"/>
</dbReference>
<dbReference type="GO" id="GO:0006355">
    <property type="term" value="P:regulation of DNA-templated transcription"/>
    <property type="evidence" value="ECO:0007669"/>
    <property type="project" value="InterPro"/>
</dbReference>
<evidence type="ECO:0000256" key="7">
    <source>
        <dbReference type="PROSITE-ProRule" id="PRU01091"/>
    </source>
</evidence>
<dbReference type="PROSITE" id="PS50110">
    <property type="entry name" value="RESPONSE_REGULATORY"/>
    <property type="match status" value="1"/>
</dbReference>
<dbReference type="OrthoDB" id="483651at2"/>
<dbReference type="GO" id="GO:0000156">
    <property type="term" value="F:phosphorelay response regulator activity"/>
    <property type="evidence" value="ECO:0007669"/>
    <property type="project" value="TreeGrafter"/>
</dbReference>
<dbReference type="FunFam" id="3.40.50.2300:FF:000001">
    <property type="entry name" value="DNA-binding response regulator PhoB"/>
    <property type="match status" value="1"/>
</dbReference>
<evidence type="ECO:0000256" key="6">
    <source>
        <dbReference type="PROSITE-ProRule" id="PRU00169"/>
    </source>
</evidence>
<evidence type="ECO:0000256" key="4">
    <source>
        <dbReference type="ARBA" id="ARBA00023125"/>
    </source>
</evidence>
<accession>A0A0C1QZQ1</accession>
<gene>
    <name evidence="11" type="ORF">DA73_0221010</name>
    <name evidence="10" type="ORF">DA73_0400016830</name>
</gene>
<dbReference type="SUPFAM" id="SSF52172">
    <property type="entry name" value="CheY-like"/>
    <property type="match status" value="1"/>
</dbReference>
<dbReference type="SMART" id="SM00862">
    <property type="entry name" value="Trans_reg_C"/>
    <property type="match status" value="1"/>
</dbReference>
<dbReference type="InterPro" id="IPR001789">
    <property type="entry name" value="Sig_transdc_resp-reg_receiver"/>
</dbReference>
<dbReference type="Proteomes" id="UP000029738">
    <property type="component" value="Unassembled WGS sequence"/>
</dbReference>
<name>A0A0C1QZQ1_9CYAN</name>
<evidence type="ECO:0000256" key="2">
    <source>
        <dbReference type="ARBA" id="ARBA00023012"/>
    </source>
</evidence>
<dbReference type="GO" id="GO:0000976">
    <property type="term" value="F:transcription cis-regulatory region binding"/>
    <property type="evidence" value="ECO:0007669"/>
    <property type="project" value="TreeGrafter"/>
</dbReference>
<keyword evidence="12" id="KW-1185">Reference proteome</keyword>
<comment type="caution">
    <text evidence="11">The sequence shown here is derived from an EMBL/GenBank/DDBJ whole genome shotgun (WGS) entry which is preliminary data.</text>
</comment>
<dbReference type="RefSeq" id="WP_038082829.1">
    <property type="nucleotide sequence ID" value="NZ_JHEG04000001.1"/>
</dbReference>
<keyword evidence="5" id="KW-0804">Transcription</keyword>
<evidence type="ECO:0000259" key="9">
    <source>
        <dbReference type="PROSITE" id="PS51755"/>
    </source>
</evidence>
<feature type="modified residue" description="4-aspartylphosphate" evidence="6">
    <location>
        <position position="51"/>
    </location>
</feature>
<dbReference type="GO" id="GO:0032993">
    <property type="term" value="C:protein-DNA complex"/>
    <property type="evidence" value="ECO:0007669"/>
    <property type="project" value="TreeGrafter"/>
</dbReference>
<organism evidence="11">
    <name type="scientific">Tolypothrix bouteillei VB521301</name>
    <dbReference type="NCBI Taxonomy" id="1479485"/>
    <lineage>
        <taxon>Bacteria</taxon>
        <taxon>Bacillati</taxon>
        <taxon>Cyanobacteriota</taxon>
        <taxon>Cyanophyceae</taxon>
        <taxon>Nostocales</taxon>
        <taxon>Tolypothrichaceae</taxon>
        <taxon>Tolypothrix</taxon>
    </lineage>
</organism>
<keyword evidence="11" id="KW-0808">Transferase</keyword>
<dbReference type="Pfam" id="PF00486">
    <property type="entry name" value="Trans_reg_C"/>
    <property type="match status" value="1"/>
</dbReference>
<feature type="DNA-binding region" description="OmpR/PhoB-type" evidence="7">
    <location>
        <begin position="133"/>
        <end position="232"/>
    </location>
</feature>
<evidence type="ECO:0000313" key="10">
    <source>
        <dbReference type="EMBL" id="KAF3886965.1"/>
    </source>
</evidence>
<dbReference type="InterPro" id="IPR011006">
    <property type="entry name" value="CheY-like_superfamily"/>
</dbReference>
<protein>
    <submittedName>
        <fullName evidence="11">GlcNAc transferase</fullName>
    </submittedName>
    <submittedName>
        <fullName evidence="10">Response regulator transcription factor</fullName>
    </submittedName>
</protein>
<dbReference type="EMBL" id="JHEG04000001">
    <property type="protein sequence ID" value="KAF3886965.1"/>
    <property type="molecule type" value="Genomic_DNA"/>
</dbReference>
<evidence type="ECO:0000259" key="8">
    <source>
        <dbReference type="PROSITE" id="PS50110"/>
    </source>
</evidence>
<dbReference type="STRING" id="1479485.DA73_0221010"/>
<keyword evidence="2" id="KW-0902">Two-component regulatory system</keyword>
<dbReference type="CDD" id="cd00383">
    <property type="entry name" value="trans_reg_C"/>
    <property type="match status" value="1"/>
</dbReference>
<dbReference type="PROSITE" id="PS51755">
    <property type="entry name" value="OMPR_PHOB"/>
    <property type="match status" value="1"/>
</dbReference>
<evidence type="ECO:0000256" key="3">
    <source>
        <dbReference type="ARBA" id="ARBA00023015"/>
    </source>
</evidence>
<reference evidence="10" key="2">
    <citation type="submission" date="2019-11" db="EMBL/GenBank/DDBJ databases">
        <title>Improved Assembly of Tolypothrix boutellei genome.</title>
        <authorList>
            <person name="Sarangi A.N."/>
            <person name="Mukherjee M."/>
            <person name="Ghosh S."/>
            <person name="Singh D."/>
            <person name="Das A."/>
            <person name="Kant S."/>
            <person name="Prusty A."/>
            <person name="Tripathy S."/>
        </authorList>
    </citation>
    <scope>NUCLEOTIDE SEQUENCE</scope>
    <source>
        <strain evidence="10">VB521301</strain>
    </source>
</reference>
<evidence type="ECO:0000313" key="12">
    <source>
        <dbReference type="Proteomes" id="UP000029738"/>
    </source>
</evidence>
<evidence type="ECO:0000256" key="5">
    <source>
        <dbReference type="ARBA" id="ARBA00023163"/>
    </source>
</evidence>
<keyword evidence="3" id="KW-0805">Transcription regulation</keyword>
<proteinExistence type="predicted"/>
<dbReference type="PANTHER" id="PTHR48111">
    <property type="entry name" value="REGULATOR OF RPOS"/>
    <property type="match status" value="1"/>
</dbReference>
<dbReference type="GO" id="GO:0016740">
    <property type="term" value="F:transferase activity"/>
    <property type="evidence" value="ECO:0007669"/>
    <property type="project" value="UniProtKB-KW"/>
</dbReference>
<dbReference type="InterPro" id="IPR039420">
    <property type="entry name" value="WalR-like"/>
</dbReference>